<dbReference type="Proteomes" id="UP000523447">
    <property type="component" value="Unassembled WGS sequence"/>
</dbReference>
<feature type="chain" id="PRO_5039458914" evidence="2">
    <location>
        <begin position="21"/>
        <end position="357"/>
    </location>
</feature>
<comment type="caution">
    <text evidence="4">The sequence shown here is derived from an EMBL/GenBank/DDBJ whole genome shotgun (WGS) entry which is preliminary data.</text>
</comment>
<dbReference type="Pfam" id="PF13449">
    <property type="entry name" value="Phytase-like"/>
    <property type="match status" value="1"/>
</dbReference>
<keyword evidence="5" id="KW-1185">Reference proteome</keyword>
<reference evidence="4 5" key="1">
    <citation type="submission" date="2020-04" db="EMBL/GenBank/DDBJ databases">
        <title>MicrobeNet Type strains.</title>
        <authorList>
            <person name="Nicholson A.C."/>
        </authorList>
    </citation>
    <scope>NUCLEOTIDE SEQUENCE [LARGE SCALE GENOMIC DNA]</scope>
    <source>
        <strain evidence="4 5">DSM 44445</strain>
    </source>
</reference>
<accession>A0A7X6LVD1</accession>
<sequence>MRRAAGVVCFAVLAAAPVPAIPARAEPAPVRLLGEQIVPHALSFDGTTIGGLSGIDYSPRTGEYVLISDDRSIRNPARYYTARIRVDERGVGPIGFTGTRPLRASDGGTYPPNAIDPEEIRIDPWTGDYLWTQEGDRSEQAVGDPSVRIARPDGGYLTDLPIPSNERMQPHSGPRGNGSLEGATYAAGGALVATSVEAPLLEDGPEASASSGALTRITVQARTGQLLAQYAYPLDPVFASGPGSNGVASLLADDPLDPTKYLVLERAFVEGVGTSVRIYRIDTTAATDVLDAPLAAARPVAKQLLVDLSTVGLPTVDNVEGMTWGPRLPTGERTLVLVSDDNFAPDQLTRIIALAVR</sequence>
<evidence type="ECO:0000256" key="2">
    <source>
        <dbReference type="SAM" id="SignalP"/>
    </source>
</evidence>
<name>A0A7X6LVD1_9NOCA</name>
<proteinExistence type="predicted"/>
<dbReference type="InterPro" id="IPR027372">
    <property type="entry name" value="Phytase-like_dom"/>
</dbReference>
<evidence type="ECO:0000313" key="5">
    <source>
        <dbReference type="Proteomes" id="UP000523447"/>
    </source>
</evidence>
<feature type="region of interest" description="Disordered" evidence="1">
    <location>
        <begin position="136"/>
        <end position="177"/>
    </location>
</feature>
<protein>
    <submittedName>
        <fullName evidence="4">Esterase-like activity of phytase family protein</fullName>
    </submittedName>
</protein>
<keyword evidence="2" id="KW-0732">Signal</keyword>
<gene>
    <name evidence="4" type="ORF">HGA07_06335</name>
</gene>
<dbReference type="EMBL" id="JAAXPE010000004">
    <property type="protein sequence ID" value="NKY85241.1"/>
    <property type="molecule type" value="Genomic_DNA"/>
</dbReference>
<evidence type="ECO:0000256" key="1">
    <source>
        <dbReference type="SAM" id="MobiDB-lite"/>
    </source>
</evidence>
<organism evidence="4 5">
    <name type="scientific">Nocardia veterana</name>
    <dbReference type="NCBI Taxonomy" id="132249"/>
    <lineage>
        <taxon>Bacteria</taxon>
        <taxon>Bacillati</taxon>
        <taxon>Actinomycetota</taxon>
        <taxon>Actinomycetes</taxon>
        <taxon>Mycobacteriales</taxon>
        <taxon>Nocardiaceae</taxon>
        <taxon>Nocardia</taxon>
    </lineage>
</organism>
<evidence type="ECO:0000313" key="4">
    <source>
        <dbReference type="EMBL" id="NKY85241.1"/>
    </source>
</evidence>
<feature type="region of interest" description="Disordered" evidence="1">
    <location>
        <begin position="97"/>
        <end position="119"/>
    </location>
</feature>
<dbReference type="AlphaFoldDB" id="A0A7X6LVD1"/>
<feature type="signal peptide" evidence="2">
    <location>
        <begin position="1"/>
        <end position="20"/>
    </location>
</feature>
<feature type="domain" description="Phytase-like" evidence="3">
    <location>
        <begin position="47"/>
        <end position="343"/>
    </location>
</feature>
<evidence type="ECO:0000259" key="3">
    <source>
        <dbReference type="Pfam" id="PF13449"/>
    </source>
</evidence>